<sequence>MDGAALASAEELPLPNCNVCRRAPVTNRWYSSCLPCRDKRNESKRRTKEKKREQRMRAFQAITRDNIPTSSSSSQNVSAGKKRKVPEEESKADALERMRKRFKKMELVKAADVAPKPVSATHSETVFEKYVDDKNLYKAIKRRYPDSANSIRFYGTYAIIAIPNVNNKLKARQVARDLRSSTPLHFNLEDLEAYPDGTAYIVHYKCTCRAMPPRRASDLSAYFGSKSKPAVDETPKDACRGRIDIRVEDDRSHSKGWLGQRIKVTLNHPKM</sequence>
<comment type="caution">
    <text evidence="2">The sequence shown here is derived from an EMBL/GenBank/DDBJ whole genome shotgun (WGS) entry which is preliminary data.</text>
</comment>
<evidence type="ECO:0000313" key="2">
    <source>
        <dbReference type="EMBL" id="KAF7351384.1"/>
    </source>
</evidence>
<evidence type="ECO:0000313" key="3">
    <source>
        <dbReference type="Proteomes" id="UP000623467"/>
    </source>
</evidence>
<keyword evidence="3" id="KW-1185">Reference proteome</keyword>
<gene>
    <name evidence="2" type="ORF">MSAN_01570100</name>
</gene>
<protein>
    <submittedName>
        <fullName evidence="2">Uncharacterized protein</fullName>
    </submittedName>
</protein>
<dbReference type="AlphaFoldDB" id="A0A8H7CUY0"/>
<name>A0A8H7CUY0_9AGAR</name>
<organism evidence="2 3">
    <name type="scientific">Mycena sanguinolenta</name>
    <dbReference type="NCBI Taxonomy" id="230812"/>
    <lineage>
        <taxon>Eukaryota</taxon>
        <taxon>Fungi</taxon>
        <taxon>Dikarya</taxon>
        <taxon>Basidiomycota</taxon>
        <taxon>Agaricomycotina</taxon>
        <taxon>Agaricomycetes</taxon>
        <taxon>Agaricomycetidae</taxon>
        <taxon>Agaricales</taxon>
        <taxon>Marasmiineae</taxon>
        <taxon>Mycenaceae</taxon>
        <taxon>Mycena</taxon>
    </lineage>
</organism>
<proteinExistence type="predicted"/>
<feature type="region of interest" description="Disordered" evidence="1">
    <location>
        <begin position="40"/>
        <end position="92"/>
    </location>
</feature>
<reference evidence="2" key="1">
    <citation type="submission" date="2020-05" db="EMBL/GenBank/DDBJ databases">
        <title>Mycena genomes resolve the evolution of fungal bioluminescence.</title>
        <authorList>
            <person name="Tsai I.J."/>
        </authorList>
    </citation>
    <scope>NUCLEOTIDE SEQUENCE</scope>
    <source>
        <strain evidence="2">160909Yilan</strain>
    </source>
</reference>
<accession>A0A8H7CUY0</accession>
<dbReference type="OrthoDB" id="3025610at2759"/>
<dbReference type="EMBL" id="JACAZH010000013">
    <property type="protein sequence ID" value="KAF7351384.1"/>
    <property type="molecule type" value="Genomic_DNA"/>
</dbReference>
<evidence type="ECO:0000256" key="1">
    <source>
        <dbReference type="SAM" id="MobiDB-lite"/>
    </source>
</evidence>
<dbReference type="Proteomes" id="UP000623467">
    <property type="component" value="Unassembled WGS sequence"/>
</dbReference>
<feature type="compositionally biased region" description="Polar residues" evidence="1">
    <location>
        <begin position="66"/>
        <end position="78"/>
    </location>
</feature>